<evidence type="ECO:0000313" key="1">
    <source>
        <dbReference type="EMBL" id="JAD32389.1"/>
    </source>
</evidence>
<organism evidence="1">
    <name type="scientific">Arundo donax</name>
    <name type="common">Giant reed</name>
    <name type="synonym">Donax arundinaceus</name>
    <dbReference type="NCBI Taxonomy" id="35708"/>
    <lineage>
        <taxon>Eukaryota</taxon>
        <taxon>Viridiplantae</taxon>
        <taxon>Streptophyta</taxon>
        <taxon>Embryophyta</taxon>
        <taxon>Tracheophyta</taxon>
        <taxon>Spermatophyta</taxon>
        <taxon>Magnoliopsida</taxon>
        <taxon>Liliopsida</taxon>
        <taxon>Poales</taxon>
        <taxon>Poaceae</taxon>
        <taxon>PACMAD clade</taxon>
        <taxon>Arundinoideae</taxon>
        <taxon>Arundineae</taxon>
        <taxon>Arundo</taxon>
    </lineage>
</organism>
<protein>
    <submittedName>
        <fullName evidence="1">Uncharacterized protein</fullName>
    </submittedName>
</protein>
<sequence>MIIIYPYQFTC</sequence>
<reference evidence="1" key="1">
    <citation type="submission" date="2014-09" db="EMBL/GenBank/DDBJ databases">
        <authorList>
            <person name="Magalhaes I.L.F."/>
            <person name="Oliveira U."/>
            <person name="Santos F.R."/>
            <person name="Vidigal T.H.D.A."/>
            <person name="Brescovit A.D."/>
            <person name="Santos A.J."/>
        </authorList>
    </citation>
    <scope>NUCLEOTIDE SEQUENCE</scope>
    <source>
        <tissue evidence="1">Shoot tissue taken approximately 20 cm above the soil surface</tissue>
    </source>
</reference>
<name>A0A0A8YZ06_ARUDO</name>
<reference evidence="1" key="2">
    <citation type="journal article" date="2015" name="Data Brief">
        <title>Shoot transcriptome of the giant reed, Arundo donax.</title>
        <authorList>
            <person name="Barrero R.A."/>
            <person name="Guerrero F.D."/>
            <person name="Moolhuijzen P."/>
            <person name="Goolsby J.A."/>
            <person name="Tidwell J."/>
            <person name="Bellgard S.E."/>
            <person name="Bellgard M.I."/>
        </authorList>
    </citation>
    <scope>NUCLEOTIDE SEQUENCE</scope>
    <source>
        <tissue evidence="1">Shoot tissue taken approximately 20 cm above the soil surface</tissue>
    </source>
</reference>
<proteinExistence type="predicted"/>
<dbReference type="EMBL" id="GBRH01265506">
    <property type="protein sequence ID" value="JAD32389.1"/>
    <property type="molecule type" value="Transcribed_RNA"/>
</dbReference>
<accession>A0A0A8YZ06</accession>